<keyword evidence="4" id="KW-0328">Glycosyltransferase</keyword>
<dbReference type="EMBL" id="CAMXCT010005691">
    <property type="protein sequence ID" value="CAI4013068.1"/>
    <property type="molecule type" value="Genomic_DNA"/>
</dbReference>
<keyword evidence="6 11" id="KW-0812">Transmembrane</keyword>
<feature type="transmembrane region" description="Helical" evidence="11">
    <location>
        <begin position="1187"/>
        <end position="1212"/>
    </location>
</feature>
<evidence type="ECO:0000256" key="2">
    <source>
        <dbReference type="ARBA" id="ARBA00009040"/>
    </source>
</evidence>
<dbReference type="GO" id="GO:0003843">
    <property type="term" value="F:1,3-beta-D-glucan synthase activity"/>
    <property type="evidence" value="ECO:0007669"/>
    <property type="project" value="UniProtKB-EC"/>
</dbReference>
<dbReference type="OrthoDB" id="1880850at2759"/>
<feature type="domain" description="1,3-beta-glucan synthase component FKS1-like" evidence="12">
    <location>
        <begin position="139"/>
        <end position="267"/>
    </location>
</feature>
<reference evidence="13" key="1">
    <citation type="submission" date="2022-10" db="EMBL/GenBank/DDBJ databases">
        <authorList>
            <person name="Chen Y."/>
            <person name="Dougan E. K."/>
            <person name="Chan C."/>
            <person name="Rhodes N."/>
            <person name="Thang M."/>
        </authorList>
    </citation>
    <scope>NUCLEOTIDE SEQUENCE</scope>
</reference>
<evidence type="ECO:0000256" key="3">
    <source>
        <dbReference type="ARBA" id="ARBA00012589"/>
    </source>
</evidence>
<protein>
    <recommendedName>
        <fullName evidence="3">1,3-beta-glucan synthase</fullName>
        <ecNumber evidence="3">2.4.1.34</ecNumber>
    </recommendedName>
</protein>
<name>A0A9P1DQR4_9DINO</name>
<feature type="transmembrane region" description="Helical" evidence="11">
    <location>
        <begin position="418"/>
        <end position="437"/>
    </location>
</feature>
<feature type="region of interest" description="Disordered" evidence="10">
    <location>
        <begin position="1676"/>
        <end position="1741"/>
    </location>
</feature>
<feature type="transmembrane region" description="Helical" evidence="11">
    <location>
        <begin position="1332"/>
        <end position="1351"/>
    </location>
</feature>
<keyword evidence="5" id="KW-0808">Transferase</keyword>
<sequence length="1741" mass="195170">MFLRGSSLRVLPMANEFAASSASLFAALQEAFDFQADSVKNQYEHFLSLLQAHCSMVADRYVQDEEEVPEQLLLSEGIAEIYTELLEGFCTWRENCTDSDDLELPARREASLPPLAGARWNPLPASCYEGKADEAADASRQMAEIATYLCVWGEGGNVRFMPEVIYFITELALAAEEGTMPYGGVASAAGGSYQSGKFLSKVIRPIYNVVFEEWYEKVDIADNGKDKKILHKDFENFLPPDVANYDDWNELFCDPKRMSESILMEDGSILFDLEHKKRFAALHQVDWAASLNRFFTKTHREARGITGHGLLFALGLTLAVKNPDHIDYGHVALLGNTFPTRLAAIGLLVPMHAIIWGFARYHTTGSTICRRIYGPGCVLAGLGRSLLWASPLFTYALLRYIELKGEKISKKAGLEIGLVLAAHTVLSVLGFIAHLFFSDRTYDRLFPLTPAPTFLLIVRYIFWFMVFAVKWLVGFAIFNSVYKLMHQDLQIIMVGQQSVTEMQYSWTSTDWGQDVLEWALLWFTTFFLFCADTGMWFTLGCTFLGVSTAFVQRSCEVFTFCFEDAVAKIPERMSEKVFCFVKSAVQGREMARELPLVWDRILEYMRYEDKIGYQFMSDQSFSASRDGRGTAWTNLTRSIRAAMTRSAEDSSGAQVKITVPNMFQEQGICQRAFLHYGCCIRDPNWPENPEVQWRLLALSRGLGLPIPKPFRAPFIPGITVLIPHYGETILEKKDSLFGGRDDDIVPLMDWLKARYEAADEWHNFDARMQAKNMGGLQAGSNWDDYSDAQWEKICGWSSMRLQTLFRTVAGMMLYHPALQCHYEVQGVGRVRGEKKPALADVWTPNDCFTCIVSMQQYGIPGAVNYGHVNKMFSKFPSSLKVAFIDFKEKNIHAEVDRVHPRQKRRFFSCLVDGRCAEEPGGRRKAKYRVELPGYPILGDGKSDNQNHAIIFLRGIFSQCIDANQGGYFEQMLMLPCVLGEFRTMERGDEAAKQIIGLPEHITSDIGSVGDFAAGSEVAFGTILQRTYSVLGARMHYGHPDIMNKQYMMQQGGVSKATKTINLSEDIFAGMDFTLRGQGRSIKHCEYFHVAKGRDLGFNTVLGFFSKLSSGAGEQILTRQMFRLGQLLHLPEALTFYYAHVGFYVTQGLVSASMPILVFAWTVVLAADCEGTFQSFENYCSSVPAAEAMAQLLSIWYSWVIFLFLVATSMPLFAEIWMERSFKEAVFKLGKQYLTLSFLMFVFQAKIIGYYVVNELRYGGAKYVATGRGLPTYRRPFIGETEPGTTKLTKVGGLYLDFATYAYYDGMRLVLNCIAVLLLGGVSDAGISNSLGFTWLAIGITIVSWLYGPFVFNPYQFDLDEVKGDMRAWVGFFLEDSGKWWVDNYQKTQLKASKGFRESVIGVNFLISIFCLAVWFAIVTHKLHLLNVIYSAYPSLETLSIMSLVPPVGAGLLYCLVVSGLESILGCPRSVPMTTAKKTRAVDLEESTSSSDEDGGAGAASDDGVPAHDRMTDTVIARDSSDEEEERGCKLPEAVPLSVSALLVTGIQVIEAVIPIYAAFRPLSGQQGLGWGKTFVAGMILKYLLYEVFLFLAEGVLRSRCWDRVGGFLQFLSLWVHANRMFRDMFISGFILATLFPFVLLDTLNAMLCRGCSLHNLLIYRDPGHLAKEAAVIHYTAEESEEDEERAGGRQQPFRTDTRSARTPTRAGFFGSFRTRTPPRTPPPPAAPLAVPSLPPPTTTFR</sequence>
<comment type="caution">
    <text evidence="13">The sequence shown here is derived from an EMBL/GenBank/DDBJ whole genome shotgun (WGS) entry which is preliminary data.</text>
</comment>
<dbReference type="PANTHER" id="PTHR12741">
    <property type="entry name" value="LYST-INTERACTING PROTEIN LIP5 DOPAMINE RESPONSIVE PROTEIN DRG-1"/>
    <property type="match status" value="1"/>
</dbReference>
<reference evidence="14 15" key="2">
    <citation type="submission" date="2024-05" db="EMBL/GenBank/DDBJ databases">
        <authorList>
            <person name="Chen Y."/>
            <person name="Shah S."/>
            <person name="Dougan E. K."/>
            <person name="Thang M."/>
            <person name="Chan C."/>
        </authorList>
    </citation>
    <scope>NUCLEOTIDE SEQUENCE [LARGE SCALE GENOMIC DNA]</scope>
</reference>
<dbReference type="GO" id="GO:0006075">
    <property type="term" value="P:(1-&gt;3)-beta-D-glucan biosynthetic process"/>
    <property type="evidence" value="ECO:0007669"/>
    <property type="project" value="InterPro"/>
</dbReference>
<dbReference type="EC" id="2.4.1.34" evidence="3"/>
<evidence type="ECO:0000256" key="8">
    <source>
        <dbReference type="ARBA" id="ARBA00023136"/>
    </source>
</evidence>
<evidence type="ECO:0000256" key="5">
    <source>
        <dbReference type="ARBA" id="ARBA00022679"/>
    </source>
</evidence>
<dbReference type="Proteomes" id="UP001152797">
    <property type="component" value="Unassembled WGS sequence"/>
</dbReference>
<dbReference type="GO" id="GO:0005886">
    <property type="term" value="C:plasma membrane"/>
    <property type="evidence" value="ECO:0007669"/>
    <property type="project" value="TreeGrafter"/>
</dbReference>
<dbReference type="SMART" id="SM01205">
    <property type="entry name" value="FKS1_dom1"/>
    <property type="match status" value="1"/>
</dbReference>
<dbReference type="InterPro" id="IPR026899">
    <property type="entry name" value="FKS1-like_dom1"/>
</dbReference>
<dbReference type="Pfam" id="PF02364">
    <property type="entry name" value="Glucan_synthase"/>
    <property type="match status" value="1"/>
</dbReference>
<organism evidence="13">
    <name type="scientific">Cladocopium goreaui</name>
    <dbReference type="NCBI Taxonomy" id="2562237"/>
    <lineage>
        <taxon>Eukaryota</taxon>
        <taxon>Sar</taxon>
        <taxon>Alveolata</taxon>
        <taxon>Dinophyceae</taxon>
        <taxon>Suessiales</taxon>
        <taxon>Symbiodiniaceae</taxon>
        <taxon>Cladocopium</taxon>
    </lineage>
</organism>
<dbReference type="InterPro" id="IPR003440">
    <property type="entry name" value="Glyco_trans_48_dom"/>
</dbReference>
<keyword evidence="15" id="KW-1185">Reference proteome</keyword>
<evidence type="ECO:0000256" key="4">
    <source>
        <dbReference type="ARBA" id="ARBA00022676"/>
    </source>
</evidence>
<evidence type="ECO:0000259" key="12">
    <source>
        <dbReference type="SMART" id="SM01205"/>
    </source>
</evidence>
<feature type="transmembrane region" description="Helical" evidence="11">
    <location>
        <begin position="1399"/>
        <end position="1418"/>
    </location>
</feature>
<dbReference type="Pfam" id="PF14288">
    <property type="entry name" value="FKS1_dom1"/>
    <property type="match status" value="1"/>
</dbReference>
<keyword evidence="7 11" id="KW-1133">Transmembrane helix</keyword>
<feature type="transmembrane region" description="Helical" evidence="11">
    <location>
        <begin position="520"/>
        <end position="546"/>
    </location>
</feature>
<feature type="transmembrane region" description="Helical" evidence="11">
    <location>
        <begin position="1536"/>
        <end position="1559"/>
    </location>
</feature>
<feature type="region of interest" description="Disordered" evidence="10">
    <location>
        <begin position="1477"/>
        <end position="1506"/>
    </location>
</feature>
<proteinExistence type="inferred from homology"/>
<comment type="subcellular location">
    <subcellularLocation>
        <location evidence="1">Membrane</location>
        <topology evidence="1">Multi-pass membrane protein</topology>
    </subcellularLocation>
</comment>
<evidence type="ECO:0000256" key="7">
    <source>
        <dbReference type="ARBA" id="ARBA00022989"/>
    </source>
</evidence>
<feature type="transmembrane region" description="Helical" evidence="11">
    <location>
        <begin position="1232"/>
        <end position="1252"/>
    </location>
</feature>
<feature type="transmembrane region" description="Helical" evidence="11">
    <location>
        <begin position="1140"/>
        <end position="1166"/>
    </location>
</feature>
<feature type="transmembrane region" description="Helical" evidence="11">
    <location>
        <begin position="1438"/>
        <end position="1460"/>
    </location>
</feature>
<evidence type="ECO:0000256" key="1">
    <source>
        <dbReference type="ARBA" id="ARBA00004141"/>
    </source>
</evidence>
<feature type="transmembrane region" description="Helical" evidence="11">
    <location>
        <begin position="1579"/>
        <end position="1596"/>
    </location>
</feature>
<evidence type="ECO:0000256" key="10">
    <source>
        <dbReference type="SAM" id="MobiDB-lite"/>
    </source>
</evidence>
<dbReference type="EMBL" id="CAMXCT030005691">
    <property type="protein sequence ID" value="CAL4800380.1"/>
    <property type="molecule type" value="Genomic_DNA"/>
</dbReference>
<evidence type="ECO:0000313" key="14">
    <source>
        <dbReference type="EMBL" id="CAL4800380.1"/>
    </source>
</evidence>
<comment type="similarity">
    <text evidence="2">Belongs to the glycosyltransferase 48 family.</text>
</comment>
<gene>
    <name evidence="13" type="ORF">C1SCF055_LOCUS38072</name>
</gene>
<evidence type="ECO:0000313" key="13">
    <source>
        <dbReference type="EMBL" id="CAI4013068.1"/>
    </source>
</evidence>
<evidence type="ECO:0000313" key="15">
    <source>
        <dbReference type="Proteomes" id="UP001152797"/>
    </source>
</evidence>
<accession>A0A9P1DQR4</accession>
<feature type="transmembrane region" description="Helical" evidence="11">
    <location>
        <begin position="457"/>
        <end position="478"/>
    </location>
</feature>
<dbReference type="PANTHER" id="PTHR12741:SF48">
    <property type="entry name" value="1,3-BETA-GLUCAN SYNTHASE COMPONENT FKS1-RELATED"/>
    <property type="match status" value="1"/>
</dbReference>
<comment type="catalytic activity">
    <reaction evidence="9">
        <text>[(1-&gt;3)-beta-D-glucosyl](n) + UDP-alpha-D-glucose = [(1-&gt;3)-beta-D-glucosyl](n+1) + UDP + H(+)</text>
        <dbReference type="Rhea" id="RHEA:21476"/>
        <dbReference type="Rhea" id="RHEA-COMP:11146"/>
        <dbReference type="Rhea" id="RHEA-COMP:14303"/>
        <dbReference type="ChEBI" id="CHEBI:15378"/>
        <dbReference type="ChEBI" id="CHEBI:37671"/>
        <dbReference type="ChEBI" id="CHEBI:58223"/>
        <dbReference type="ChEBI" id="CHEBI:58885"/>
        <dbReference type="EC" id="2.4.1.34"/>
    </reaction>
</comment>
<feature type="transmembrane region" description="Helical" evidence="11">
    <location>
        <begin position="1624"/>
        <end position="1647"/>
    </location>
</feature>
<evidence type="ECO:0000256" key="11">
    <source>
        <dbReference type="SAM" id="Phobius"/>
    </source>
</evidence>
<dbReference type="GO" id="GO:0000148">
    <property type="term" value="C:1,3-beta-D-glucan synthase complex"/>
    <property type="evidence" value="ECO:0007669"/>
    <property type="project" value="InterPro"/>
</dbReference>
<keyword evidence="8 11" id="KW-0472">Membrane</keyword>
<evidence type="ECO:0000256" key="9">
    <source>
        <dbReference type="ARBA" id="ARBA00047777"/>
    </source>
</evidence>
<evidence type="ECO:0000256" key="6">
    <source>
        <dbReference type="ARBA" id="ARBA00022692"/>
    </source>
</evidence>
<dbReference type="EMBL" id="CAMXCT020005691">
    <property type="protein sequence ID" value="CAL1166443.1"/>
    <property type="molecule type" value="Genomic_DNA"/>
</dbReference>
<feature type="transmembrane region" description="Helical" evidence="11">
    <location>
        <begin position="1308"/>
        <end position="1326"/>
    </location>
</feature>
<feature type="compositionally biased region" description="Pro residues" evidence="10">
    <location>
        <begin position="1718"/>
        <end position="1741"/>
    </location>
</feature>